<feature type="region of interest" description="Disordered" evidence="2">
    <location>
        <begin position="107"/>
        <end position="128"/>
    </location>
</feature>
<evidence type="ECO:0000313" key="7">
    <source>
        <dbReference type="Proteomes" id="UP000092583"/>
    </source>
</evidence>
<keyword evidence="3" id="KW-0472">Membrane</keyword>
<feature type="compositionally biased region" description="Low complexity" evidence="2">
    <location>
        <begin position="30"/>
        <end position="40"/>
    </location>
</feature>
<feature type="compositionally biased region" description="Low complexity" evidence="2">
    <location>
        <begin position="1"/>
        <end position="21"/>
    </location>
</feature>
<feature type="compositionally biased region" description="Basic residues" evidence="2">
    <location>
        <begin position="50"/>
        <end position="60"/>
    </location>
</feature>
<dbReference type="Pfam" id="PF17103">
    <property type="entry name" value="Stealth_CR4"/>
    <property type="match status" value="1"/>
</dbReference>
<dbReference type="STRING" id="1331196.A0A1B9IF26"/>
<dbReference type="Pfam" id="PF17102">
    <property type="entry name" value="Stealth_CR3"/>
    <property type="match status" value="1"/>
</dbReference>
<dbReference type="GO" id="GO:0046835">
    <property type="term" value="P:carbohydrate phosphorylation"/>
    <property type="evidence" value="ECO:0007669"/>
    <property type="project" value="TreeGrafter"/>
</dbReference>
<evidence type="ECO:0000256" key="2">
    <source>
        <dbReference type="SAM" id="MobiDB-lite"/>
    </source>
</evidence>
<dbReference type="InterPro" id="IPR031357">
    <property type="entry name" value="Stealth_CR3"/>
</dbReference>
<organism evidence="6 7">
    <name type="scientific">Kwoniella mangroviensis CBS 10435</name>
    <dbReference type="NCBI Taxonomy" id="1331196"/>
    <lineage>
        <taxon>Eukaryota</taxon>
        <taxon>Fungi</taxon>
        <taxon>Dikarya</taxon>
        <taxon>Basidiomycota</taxon>
        <taxon>Agaricomycotina</taxon>
        <taxon>Tremellomycetes</taxon>
        <taxon>Tremellales</taxon>
        <taxon>Cryptococcaceae</taxon>
        <taxon>Kwoniella</taxon>
    </lineage>
</organism>
<dbReference type="EMBL" id="KV700095">
    <property type="protein sequence ID" value="OCF54051.1"/>
    <property type="molecule type" value="Genomic_DNA"/>
</dbReference>
<keyword evidence="7" id="KW-1185">Reference proteome</keyword>
<feature type="domain" description="Stealth protein CR4 conserved region 4" evidence="5">
    <location>
        <begin position="812"/>
        <end position="862"/>
    </location>
</feature>
<accession>A0A1B9IF26</accession>
<feature type="transmembrane region" description="Helical" evidence="3">
    <location>
        <begin position="79"/>
        <end position="97"/>
    </location>
</feature>
<keyword evidence="3" id="KW-0812">Transmembrane</keyword>
<feature type="region of interest" description="Disordered" evidence="2">
    <location>
        <begin position="279"/>
        <end position="306"/>
    </location>
</feature>
<evidence type="ECO:0000256" key="1">
    <source>
        <dbReference type="ARBA" id="ARBA00022679"/>
    </source>
</evidence>
<evidence type="ECO:0000256" key="3">
    <source>
        <dbReference type="SAM" id="Phobius"/>
    </source>
</evidence>
<evidence type="ECO:0008006" key="8">
    <source>
        <dbReference type="Google" id="ProtNLM"/>
    </source>
</evidence>
<evidence type="ECO:0000259" key="5">
    <source>
        <dbReference type="Pfam" id="PF17103"/>
    </source>
</evidence>
<sequence length="866" mass="99292">MVLPTSRSVSDSYTSSLSPSSPIAHTNFYSPRSRSPSPSRLQGPDLSKYSHPHSNSRRRASSSRTAIIRYFKPYLTPRVIGSLFLWMIALWMIHSFIPLPIPRLTSPGSSKANAADHHLSNLFPQPPLRAGDDLLDSVDPRWRPFEPLSPPDPPFPRLRPTRFLPSRCLEQWFADGETLCGKGEMGDEETLDATWLWVNGSDHRWQESMVHWRQKEGVYSPEHHFREQNELVHSMRSVLDALPGRLSTFHLILADYPFEAPNDLSLLPESILEDLEQKVASHGDPRHSHRSRQNDNDQSTGNDTARSFTSLSASLSAHLSSTWRVVQTPTWLDFSRRDKTSPSHPFHPFSSNQYRDARNKLVRAEANYPTLRYASHSEIFHLPSMGRDGLTEELGEREWREREWRKKALPSFNSMAIESRVGWLPGLADVTLSLNDDFFLLRPHAVSDFHSPLYGSVIRFDHGYHQQVRPMLDKNRFNDAGEVGGLYHANYLLSQRFPRRLRPYFAHVPKVITRGLHHEASLIFKEALAESSQRRFREMMLGEGDIQMQWLLTSLRVERWREALLWTYVVANLGTLGESPDTWDHLARAELKDMFGLNDDDDDVIKIEVHRGERWTLEPGRMARAFEQAGWEAPKATDFLFSSMDGHMPPILKAGTDPSANDKCVLDLDRCFGSFWSREEDVPSGDMFKRLTFQYPECGDCLLMALVTASGPLGLSAFFPPKGTTFETALLSPGQSYPRYLPPPHLPLTPTWHEADFSLEAVMSTTALPGEAVDLREYTMKLLSRYQYLSAKSESHFHMLKSAEHAHRVFKMIQDNPRVSILGLNDDIEQDYDEVKGIMLDWFTLRWPRKAVWERGWDPVKDKLEE</sequence>
<dbReference type="InterPro" id="IPR047141">
    <property type="entry name" value="Stealth"/>
</dbReference>
<dbReference type="InterPro" id="IPR031356">
    <property type="entry name" value="Stealth_CR4"/>
</dbReference>
<evidence type="ECO:0000259" key="4">
    <source>
        <dbReference type="Pfam" id="PF17102"/>
    </source>
</evidence>
<feature type="domain" description="Stealth protein CR3 conserved region 3" evidence="4">
    <location>
        <begin position="506"/>
        <end position="556"/>
    </location>
</feature>
<protein>
    <recommendedName>
        <fullName evidence="8">3-O-alpha-D-mannopyranosyl-alpha-D-mannopyranose xylosylphosphotransferase</fullName>
    </recommendedName>
</protein>
<name>A0A1B9IF26_9TREE</name>
<reference evidence="6 7" key="1">
    <citation type="submission" date="2013-07" db="EMBL/GenBank/DDBJ databases">
        <title>The Genome Sequence of Kwoniella mangroviensis CBS10435.</title>
        <authorList>
            <consortium name="The Broad Institute Genome Sequencing Platform"/>
            <person name="Cuomo C."/>
            <person name="Litvintseva A."/>
            <person name="Chen Y."/>
            <person name="Heitman J."/>
            <person name="Sun S."/>
            <person name="Springer D."/>
            <person name="Dromer F."/>
            <person name="Young S.K."/>
            <person name="Zeng Q."/>
            <person name="Gargeya S."/>
            <person name="Fitzgerald M."/>
            <person name="Abouelleil A."/>
            <person name="Alvarado L."/>
            <person name="Berlin A.M."/>
            <person name="Chapman S.B."/>
            <person name="Dewar J."/>
            <person name="Goldberg J."/>
            <person name="Griggs A."/>
            <person name="Gujja S."/>
            <person name="Hansen M."/>
            <person name="Howarth C."/>
            <person name="Imamovic A."/>
            <person name="Larimer J."/>
            <person name="McCowan C."/>
            <person name="Murphy C."/>
            <person name="Pearson M."/>
            <person name="Priest M."/>
            <person name="Roberts A."/>
            <person name="Saif S."/>
            <person name="Shea T."/>
            <person name="Sykes S."/>
            <person name="Wortman J."/>
            <person name="Nusbaum C."/>
            <person name="Birren B."/>
        </authorList>
    </citation>
    <scope>NUCLEOTIDE SEQUENCE [LARGE SCALE GENOMIC DNA]</scope>
    <source>
        <strain evidence="6 7">CBS 10435</strain>
    </source>
</reference>
<proteinExistence type="predicted"/>
<dbReference type="GO" id="GO:0005794">
    <property type="term" value="C:Golgi apparatus"/>
    <property type="evidence" value="ECO:0007669"/>
    <property type="project" value="TreeGrafter"/>
</dbReference>
<evidence type="ECO:0000313" key="6">
    <source>
        <dbReference type="EMBL" id="OCF54051.1"/>
    </source>
</evidence>
<dbReference type="PANTHER" id="PTHR24045">
    <property type="match status" value="1"/>
</dbReference>
<reference evidence="7" key="2">
    <citation type="submission" date="2013-12" db="EMBL/GenBank/DDBJ databases">
        <title>Evolution of pathogenesis and genome organization in the Tremellales.</title>
        <authorList>
            <person name="Cuomo C."/>
            <person name="Litvintseva A."/>
            <person name="Heitman J."/>
            <person name="Chen Y."/>
            <person name="Sun S."/>
            <person name="Springer D."/>
            <person name="Dromer F."/>
            <person name="Young S."/>
            <person name="Zeng Q."/>
            <person name="Chapman S."/>
            <person name="Gujja S."/>
            <person name="Saif S."/>
            <person name="Birren B."/>
        </authorList>
    </citation>
    <scope>NUCLEOTIDE SEQUENCE [LARGE SCALE GENOMIC DNA]</scope>
    <source>
        <strain evidence="7">CBS 10435</strain>
    </source>
</reference>
<keyword evidence="3" id="KW-1133">Transmembrane helix</keyword>
<gene>
    <name evidence="6" type="ORF">L486_08454</name>
</gene>
<feature type="region of interest" description="Disordered" evidence="2">
    <location>
        <begin position="1"/>
        <end position="60"/>
    </location>
</feature>
<dbReference type="OrthoDB" id="263283at2759"/>
<keyword evidence="1" id="KW-0808">Transferase</keyword>
<dbReference type="Proteomes" id="UP000092583">
    <property type="component" value="Unassembled WGS sequence"/>
</dbReference>
<dbReference type="AlphaFoldDB" id="A0A1B9IF26"/>
<dbReference type="GO" id="GO:0003976">
    <property type="term" value="F:UDP-N-acetylglucosamine-lysosomal-enzyme N-acetylglucosaminephosphotransferase activity"/>
    <property type="evidence" value="ECO:0007669"/>
    <property type="project" value="TreeGrafter"/>
</dbReference>
<dbReference type="PANTHER" id="PTHR24045:SF0">
    <property type="entry name" value="N-ACETYLGLUCOSAMINE-1-PHOSPHOTRANSFERASE SUBUNITS ALPHA_BETA"/>
    <property type="match status" value="1"/>
</dbReference>